<accession>A0A6G8PUJ3</accession>
<dbReference type="Pfam" id="PF00082">
    <property type="entry name" value="Peptidase_S8"/>
    <property type="match status" value="1"/>
</dbReference>
<dbReference type="EMBL" id="CP045121">
    <property type="protein sequence ID" value="QIN77706.1"/>
    <property type="molecule type" value="Genomic_DNA"/>
</dbReference>
<name>A0A6G8PUJ3_9ACTN</name>
<evidence type="ECO:0000256" key="2">
    <source>
        <dbReference type="ARBA" id="ARBA00011073"/>
    </source>
</evidence>
<reference evidence="10 11" key="1">
    <citation type="submission" date="2019-10" db="EMBL/GenBank/DDBJ databases">
        <title>Rubrobacter sp nov SCSIO 52915 isolated from a deep-sea sediment in the South China Sea.</title>
        <authorList>
            <person name="Chen R.W."/>
        </authorList>
    </citation>
    <scope>NUCLEOTIDE SEQUENCE [LARGE SCALE GENOMIC DNA]</scope>
    <source>
        <strain evidence="10 11">SCSIO 52915</strain>
    </source>
</reference>
<protein>
    <submittedName>
        <fullName evidence="10">S8 family serine peptidase</fullName>
    </submittedName>
</protein>
<dbReference type="PANTHER" id="PTHR43806">
    <property type="entry name" value="PEPTIDASE S8"/>
    <property type="match status" value="1"/>
</dbReference>
<feature type="active site" description="Charge relay system" evidence="7">
    <location>
        <position position="359"/>
    </location>
</feature>
<dbReference type="InterPro" id="IPR050131">
    <property type="entry name" value="Peptidase_S8_subtilisin-like"/>
</dbReference>
<dbReference type="PANTHER" id="PTHR43806:SF11">
    <property type="entry name" value="CEREVISIN-RELATED"/>
    <property type="match status" value="1"/>
</dbReference>
<evidence type="ECO:0000256" key="7">
    <source>
        <dbReference type="PROSITE-ProRule" id="PRU01240"/>
    </source>
</evidence>
<dbReference type="GO" id="GO:0006508">
    <property type="term" value="P:proteolysis"/>
    <property type="evidence" value="ECO:0007669"/>
    <property type="project" value="UniProtKB-KW"/>
</dbReference>
<dbReference type="Pfam" id="PF22148">
    <property type="entry name" value="Fervidolysin_NPro-like"/>
    <property type="match status" value="1"/>
</dbReference>
<dbReference type="KEGG" id="rmar:GBA65_03350"/>
<keyword evidence="4 7" id="KW-0645">Protease</keyword>
<dbReference type="AlphaFoldDB" id="A0A6G8PUJ3"/>
<feature type="domain" description="Fervidolysin-like N-terminal prodomain" evidence="9">
    <location>
        <begin position="41"/>
        <end position="95"/>
    </location>
</feature>
<keyword evidence="11" id="KW-1185">Reference proteome</keyword>
<evidence type="ECO:0000259" key="8">
    <source>
        <dbReference type="Pfam" id="PF00082"/>
    </source>
</evidence>
<dbReference type="InterPro" id="IPR023827">
    <property type="entry name" value="Peptidase_S8_Asp-AS"/>
</dbReference>
<proteinExistence type="inferred from homology"/>
<keyword evidence="3" id="KW-0964">Secreted</keyword>
<evidence type="ECO:0000256" key="4">
    <source>
        <dbReference type="ARBA" id="ARBA00022670"/>
    </source>
</evidence>
<evidence type="ECO:0000256" key="5">
    <source>
        <dbReference type="ARBA" id="ARBA00022801"/>
    </source>
</evidence>
<dbReference type="CDD" id="cd07484">
    <property type="entry name" value="Peptidases_S8_Thermitase_like"/>
    <property type="match status" value="1"/>
</dbReference>
<dbReference type="SUPFAM" id="SSF52743">
    <property type="entry name" value="Subtilisin-like"/>
    <property type="match status" value="1"/>
</dbReference>
<feature type="active site" description="Charge relay system" evidence="7">
    <location>
        <position position="173"/>
    </location>
</feature>
<dbReference type="PROSITE" id="PS51892">
    <property type="entry name" value="SUBTILASE"/>
    <property type="match status" value="1"/>
</dbReference>
<evidence type="ECO:0000313" key="10">
    <source>
        <dbReference type="EMBL" id="QIN77706.1"/>
    </source>
</evidence>
<evidence type="ECO:0000259" key="9">
    <source>
        <dbReference type="Pfam" id="PF22148"/>
    </source>
</evidence>
<feature type="active site" description="Charge relay system" evidence="7">
    <location>
        <position position="206"/>
    </location>
</feature>
<sequence length="415" mass="43851">MSNTRNGLHTWAALTLAMLLGVFVSLAFASEGRGQTPESMVDESPGRPPHVAGELIVSFAPDASSRDKDAAIERVRARTTKRIGELETRLVSFPEIKNERVRENREQALERQRQALERLPIVESVDYNYLRRKSLTPNDPYFRSAPQYGLTKPGFPRAWDRVRGKSIRVAVLDSGIQAGHPEFRGRIAVQRDFVADDATAEDPDGHGTHVAGTIGASTGNGTGVASGAFASSLVIGKFIGADGSGTVANEIDAIVWAVNNGSHVINMSFGAPGYVQAEQDAVTYAANKGVVTVAAAGNANSNVPEYPAAYPNVVSVAATDSSDRRASFSNYGSSVDVAAPGVNIMSTVPGGYARYSGTSMATPHVSSLAALLRNQGKTRATIISRMQSTAVDLGAAGKDPYYGAGRIDAARAVLN</sequence>
<dbReference type="InterPro" id="IPR034084">
    <property type="entry name" value="Thermitase-like_dom"/>
</dbReference>
<dbReference type="GO" id="GO:0004252">
    <property type="term" value="F:serine-type endopeptidase activity"/>
    <property type="evidence" value="ECO:0007669"/>
    <property type="project" value="UniProtKB-UniRule"/>
</dbReference>
<feature type="domain" description="Peptidase S8/S53" evidence="8">
    <location>
        <begin position="164"/>
        <end position="405"/>
    </location>
</feature>
<evidence type="ECO:0000313" key="11">
    <source>
        <dbReference type="Proteomes" id="UP000502706"/>
    </source>
</evidence>
<dbReference type="Gene3D" id="3.40.50.200">
    <property type="entry name" value="Peptidase S8/S53 domain"/>
    <property type="match status" value="1"/>
</dbReference>
<evidence type="ECO:0000256" key="3">
    <source>
        <dbReference type="ARBA" id="ARBA00022525"/>
    </source>
</evidence>
<evidence type="ECO:0000256" key="6">
    <source>
        <dbReference type="ARBA" id="ARBA00022825"/>
    </source>
</evidence>
<dbReference type="PRINTS" id="PR00723">
    <property type="entry name" value="SUBTILISIN"/>
</dbReference>
<gene>
    <name evidence="10" type="ORF">GBA65_03350</name>
</gene>
<keyword evidence="5 7" id="KW-0378">Hydrolase</keyword>
<dbReference type="InterPro" id="IPR000209">
    <property type="entry name" value="Peptidase_S8/S53_dom"/>
</dbReference>
<comment type="subcellular location">
    <subcellularLocation>
        <location evidence="1">Secreted</location>
    </subcellularLocation>
</comment>
<organism evidence="10 11">
    <name type="scientific">Rubrobacter marinus</name>
    <dbReference type="NCBI Taxonomy" id="2653852"/>
    <lineage>
        <taxon>Bacteria</taxon>
        <taxon>Bacillati</taxon>
        <taxon>Actinomycetota</taxon>
        <taxon>Rubrobacteria</taxon>
        <taxon>Rubrobacterales</taxon>
        <taxon>Rubrobacteraceae</taxon>
        <taxon>Rubrobacter</taxon>
    </lineage>
</organism>
<dbReference type="InterPro" id="IPR054399">
    <property type="entry name" value="Fervidolysin-like_N_prodom"/>
</dbReference>
<keyword evidence="6 7" id="KW-0720">Serine protease</keyword>
<dbReference type="InterPro" id="IPR015500">
    <property type="entry name" value="Peptidase_S8_subtilisin-rel"/>
</dbReference>
<dbReference type="InterPro" id="IPR036852">
    <property type="entry name" value="Peptidase_S8/S53_dom_sf"/>
</dbReference>
<comment type="similarity">
    <text evidence="2 7">Belongs to the peptidase S8 family.</text>
</comment>
<dbReference type="Proteomes" id="UP000502706">
    <property type="component" value="Chromosome"/>
</dbReference>
<dbReference type="GO" id="GO:0005576">
    <property type="term" value="C:extracellular region"/>
    <property type="evidence" value="ECO:0007669"/>
    <property type="project" value="UniProtKB-SubCell"/>
</dbReference>
<evidence type="ECO:0000256" key="1">
    <source>
        <dbReference type="ARBA" id="ARBA00004613"/>
    </source>
</evidence>
<dbReference type="InterPro" id="IPR022398">
    <property type="entry name" value="Peptidase_S8_His-AS"/>
</dbReference>
<dbReference type="PROSITE" id="PS00136">
    <property type="entry name" value="SUBTILASE_ASP"/>
    <property type="match status" value="1"/>
</dbReference>
<dbReference type="PROSITE" id="PS00137">
    <property type="entry name" value="SUBTILASE_HIS"/>
    <property type="match status" value="1"/>
</dbReference>